<comment type="caution">
    <text evidence="2">The sequence shown here is derived from an EMBL/GenBank/DDBJ whole genome shotgun (WGS) entry which is preliminary data.</text>
</comment>
<protein>
    <submittedName>
        <fullName evidence="2">DUF1735 domain-containing protein</fullName>
    </submittedName>
</protein>
<evidence type="ECO:0000313" key="2">
    <source>
        <dbReference type="EMBL" id="MBE9668706.1"/>
    </source>
</evidence>
<proteinExistence type="predicted"/>
<evidence type="ECO:0000256" key="1">
    <source>
        <dbReference type="SAM" id="SignalP"/>
    </source>
</evidence>
<dbReference type="EMBL" id="JADFFM010000002">
    <property type="protein sequence ID" value="MBE9668706.1"/>
    <property type="molecule type" value="Genomic_DNA"/>
</dbReference>
<name>A0ABR9XMV3_9SPHI</name>
<dbReference type="Gene3D" id="2.60.40.1740">
    <property type="entry name" value="hypothetical protein (bacova_03559)"/>
    <property type="match status" value="1"/>
</dbReference>
<feature type="signal peptide" evidence="1">
    <location>
        <begin position="1"/>
        <end position="18"/>
    </location>
</feature>
<dbReference type="PROSITE" id="PS51257">
    <property type="entry name" value="PROKAR_LIPOPROTEIN"/>
    <property type="match status" value="1"/>
</dbReference>
<organism evidence="2 3">
    <name type="scientific">Mucilaginibacter boryungensis</name>
    <dbReference type="NCBI Taxonomy" id="768480"/>
    <lineage>
        <taxon>Bacteria</taxon>
        <taxon>Pseudomonadati</taxon>
        <taxon>Bacteroidota</taxon>
        <taxon>Sphingobacteriia</taxon>
        <taxon>Sphingobacteriales</taxon>
        <taxon>Sphingobacteriaceae</taxon>
        <taxon>Mucilaginibacter</taxon>
    </lineage>
</organism>
<dbReference type="RefSeq" id="WP_194108093.1">
    <property type="nucleotide sequence ID" value="NZ_JADFFM010000002.1"/>
</dbReference>
<sequence length="201" mass="20692">MKKLFNIKIALVSLMATALFSSCLKDKSREYHFEDNAPVVDFALAANKGTALQTAALGASTGKINVNFLVTVQSPSPTTAAVTVNASLMTQAQLTALAPTYTLLPASTYTITGGSTNVTIPPGTGQPVVASATVPIIGAVPATLAQGQGVIQFVVDAAAVKTLQTANPTTIYALPLIINSADGLGTIVDQFNKLVYKVTVP</sequence>
<gene>
    <name evidence="2" type="ORF">IRJ18_20215</name>
</gene>
<reference evidence="2 3" key="1">
    <citation type="submission" date="2020-10" db="EMBL/GenBank/DDBJ databases">
        <title>Mucilaginibacter mali sp. nov., isolated from rhizosphere soil of apple orchard.</title>
        <authorList>
            <person name="Lee J.-S."/>
            <person name="Kim H.S."/>
            <person name="Kim J.-S."/>
        </authorList>
    </citation>
    <scope>NUCLEOTIDE SEQUENCE [LARGE SCALE GENOMIC DNA]</scope>
    <source>
        <strain evidence="2 3">KCTC 23157</strain>
    </source>
</reference>
<accession>A0ABR9XMV3</accession>
<evidence type="ECO:0000313" key="3">
    <source>
        <dbReference type="Proteomes" id="UP000632774"/>
    </source>
</evidence>
<keyword evidence="3" id="KW-1185">Reference proteome</keyword>
<feature type="chain" id="PRO_5045793824" evidence="1">
    <location>
        <begin position="19"/>
        <end position="201"/>
    </location>
</feature>
<keyword evidence="1" id="KW-0732">Signal</keyword>
<dbReference type="Proteomes" id="UP000632774">
    <property type="component" value="Unassembled WGS sequence"/>
</dbReference>